<dbReference type="SUPFAM" id="SSF103657">
    <property type="entry name" value="BAR/IMD domain-like"/>
    <property type="match status" value="1"/>
</dbReference>
<feature type="non-terminal residue" evidence="2">
    <location>
        <position position="104"/>
    </location>
</feature>
<name>A0A1R1PYV2_ZANCU</name>
<evidence type="ECO:0000313" key="3">
    <source>
        <dbReference type="Proteomes" id="UP000188320"/>
    </source>
</evidence>
<feature type="compositionally biased region" description="Polar residues" evidence="1">
    <location>
        <begin position="76"/>
        <end position="87"/>
    </location>
</feature>
<accession>A0A1R1PYV2</accession>
<protein>
    <submittedName>
        <fullName evidence="2">Uncharacterized protein</fullName>
    </submittedName>
</protein>
<evidence type="ECO:0000313" key="2">
    <source>
        <dbReference type="EMBL" id="OMH86133.1"/>
    </source>
</evidence>
<reference evidence="3" key="1">
    <citation type="submission" date="2017-01" db="EMBL/GenBank/DDBJ databases">
        <authorList>
            <person name="Wang Y."/>
            <person name="White M."/>
            <person name="Kvist S."/>
            <person name="Moncalvo J.-M."/>
        </authorList>
    </citation>
    <scope>NUCLEOTIDE SEQUENCE [LARGE SCALE GENOMIC DNA]</scope>
    <source>
        <strain evidence="3">COL-18-3</strain>
    </source>
</reference>
<dbReference type="InterPro" id="IPR027267">
    <property type="entry name" value="AH/BAR_dom_sf"/>
</dbReference>
<gene>
    <name evidence="2" type="ORF">AX774_g297</name>
</gene>
<proteinExistence type="predicted"/>
<keyword evidence="3" id="KW-1185">Reference proteome</keyword>
<dbReference type="Proteomes" id="UP000188320">
    <property type="component" value="Unassembled WGS sequence"/>
</dbReference>
<dbReference type="AlphaFoldDB" id="A0A1R1PYV2"/>
<sequence>MLEVQDTEQECLESLYAFYKAQVRFHNESMKALAGLGVVFDGCMRERRAPARERYRGLLKKDVDTDRRATLERVDSTVSRKTSTTADTYFGDSDDEDGRKTTGL</sequence>
<dbReference type="EMBL" id="LSSK01000015">
    <property type="protein sequence ID" value="OMH86133.1"/>
    <property type="molecule type" value="Genomic_DNA"/>
</dbReference>
<evidence type="ECO:0000256" key="1">
    <source>
        <dbReference type="SAM" id="MobiDB-lite"/>
    </source>
</evidence>
<comment type="caution">
    <text evidence="2">The sequence shown here is derived from an EMBL/GenBank/DDBJ whole genome shotgun (WGS) entry which is preliminary data.</text>
</comment>
<organism evidence="2 3">
    <name type="scientific">Zancudomyces culisetae</name>
    <name type="common">Gut fungus</name>
    <name type="synonym">Smittium culisetae</name>
    <dbReference type="NCBI Taxonomy" id="1213189"/>
    <lineage>
        <taxon>Eukaryota</taxon>
        <taxon>Fungi</taxon>
        <taxon>Fungi incertae sedis</taxon>
        <taxon>Zoopagomycota</taxon>
        <taxon>Kickxellomycotina</taxon>
        <taxon>Harpellomycetes</taxon>
        <taxon>Harpellales</taxon>
        <taxon>Legeriomycetaceae</taxon>
        <taxon>Zancudomyces</taxon>
    </lineage>
</organism>
<feature type="region of interest" description="Disordered" evidence="1">
    <location>
        <begin position="73"/>
        <end position="104"/>
    </location>
</feature>